<dbReference type="PROSITE" id="PS51257">
    <property type="entry name" value="PROKAR_LIPOPROTEIN"/>
    <property type="match status" value="1"/>
</dbReference>
<proteinExistence type="predicted"/>
<dbReference type="Proteomes" id="UP000317894">
    <property type="component" value="Unassembled WGS sequence"/>
</dbReference>
<reference evidence="2 3" key="1">
    <citation type="submission" date="2019-07" db="EMBL/GenBank/DDBJ databases">
        <title>Novel species isolated from glacier.</title>
        <authorList>
            <person name="Liu Q."/>
            <person name="Xin Y.-H."/>
        </authorList>
    </citation>
    <scope>NUCLEOTIDE SEQUENCE [LARGE SCALE GENOMIC DNA]</scope>
    <source>
        <strain evidence="2 3">LB1R16</strain>
    </source>
</reference>
<feature type="region of interest" description="Disordered" evidence="1">
    <location>
        <begin position="46"/>
        <end position="74"/>
    </location>
</feature>
<name>A0A552U8K3_9SPHN</name>
<dbReference type="AlphaFoldDB" id="A0A552U8K3"/>
<evidence type="ECO:0000256" key="1">
    <source>
        <dbReference type="SAM" id="MobiDB-lite"/>
    </source>
</evidence>
<organism evidence="2 3">
    <name type="scientific">Glacieibacterium frigidum</name>
    <dbReference type="NCBI Taxonomy" id="2593303"/>
    <lineage>
        <taxon>Bacteria</taxon>
        <taxon>Pseudomonadati</taxon>
        <taxon>Pseudomonadota</taxon>
        <taxon>Alphaproteobacteria</taxon>
        <taxon>Sphingomonadales</taxon>
        <taxon>Sphingosinicellaceae</taxon>
        <taxon>Glacieibacterium</taxon>
    </lineage>
</organism>
<evidence type="ECO:0000313" key="3">
    <source>
        <dbReference type="Proteomes" id="UP000317894"/>
    </source>
</evidence>
<gene>
    <name evidence="2" type="ORF">FMM06_12660</name>
</gene>
<comment type="caution">
    <text evidence="2">The sequence shown here is derived from an EMBL/GenBank/DDBJ whole genome shotgun (WGS) entry which is preliminary data.</text>
</comment>
<evidence type="ECO:0000313" key="2">
    <source>
        <dbReference type="EMBL" id="TRW14546.1"/>
    </source>
</evidence>
<dbReference type="EMBL" id="VJWA01000002">
    <property type="protein sequence ID" value="TRW14546.1"/>
    <property type="molecule type" value="Genomic_DNA"/>
</dbReference>
<dbReference type="RefSeq" id="WP_144237751.1">
    <property type="nucleotide sequence ID" value="NZ_VJWA01000002.1"/>
</dbReference>
<evidence type="ECO:0008006" key="4">
    <source>
        <dbReference type="Google" id="ProtNLM"/>
    </source>
</evidence>
<protein>
    <recommendedName>
        <fullName evidence="4">Lipoprotein</fullName>
    </recommendedName>
</protein>
<sequence>MRAPVLILLVALAGCSTVRQGLGEYQKAADKGFEVKVGDAPLTPTEEVAKAPVLPGGLGGDKANAAYTSPPPQD</sequence>
<keyword evidence="3" id="KW-1185">Reference proteome</keyword>
<accession>A0A552U8K3</accession>